<dbReference type="EMBL" id="JBDJPC010000001">
    <property type="protein sequence ID" value="KAL1517573.1"/>
    <property type="molecule type" value="Genomic_DNA"/>
</dbReference>
<evidence type="ECO:0000313" key="1">
    <source>
        <dbReference type="EMBL" id="KAL1517573.1"/>
    </source>
</evidence>
<comment type="caution">
    <text evidence="1">The sequence shown here is derived from an EMBL/GenBank/DDBJ whole genome shotgun (WGS) entry which is preliminary data.</text>
</comment>
<dbReference type="AlphaFoldDB" id="A0ABD1FE68"/>
<protein>
    <submittedName>
        <fullName evidence="1">Uncharacterized protein</fullName>
    </submittedName>
</protein>
<proteinExistence type="predicted"/>
<organism evidence="1 2">
    <name type="scientific">Hypothenemus hampei</name>
    <name type="common">Coffee berry borer</name>
    <dbReference type="NCBI Taxonomy" id="57062"/>
    <lineage>
        <taxon>Eukaryota</taxon>
        <taxon>Metazoa</taxon>
        <taxon>Ecdysozoa</taxon>
        <taxon>Arthropoda</taxon>
        <taxon>Hexapoda</taxon>
        <taxon>Insecta</taxon>
        <taxon>Pterygota</taxon>
        <taxon>Neoptera</taxon>
        <taxon>Endopterygota</taxon>
        <taxon>Coleoptera</taxon>
        <taxon>Polyphaga</taxon>
        <taxon>Cucujiformia</taxon>
        <taxon>Curculionidae</taxon>
        <taxon>Scolytinae</taxon>
        <taxon>Hypothenemus</taxon>
    </lineage>
</organism>
<evidence type="ECO:0000313" key="2">
    <source>
        <dbReference type="Proteomes" id="UP001566132"/>
    </source>
</evidence>
<accession>A0ABD1FE68</accession>
<reference evidence="1 2" key="1">
    <citation type="submission" date="2024-05" db="EMBL/GenBank/DDBJ databases">
        <title>Genetic variation in Jamaican populations of the coffee berry borer (Hypothenemus hampei).</title>
        <authorList>
            <person name="Errbii M."/>
            <person name="Myrie A."/>
        </authorList>
    </citation>
    <scope>NUCLEOTIDE SEQUENCE [LARGE SCALE GENOMIC DNA]</scope>
    <source>
        <strain evidence="1">JA-Hopewell-2020-01-JO</strain>
        <tissue evidence="1">Whole body</tissue>
    </source>
</reference>
<name>A0ABD1FE68_HYPHA</name>
<sequence>MTIPERYATALTLRNKQYTKIRVVTRRSSHCQPTKKQQQQLLPTTYISTAREARLSSYNGAGRRARLTEAAFIYMFYLVRVVFEPHPITLNYVLCSNMT</sequence>
<gene>
    <name evidence="1" type="ORF">ABEB36_001318</name>
</gene>
<keyword evidence="2" id="KW-1185">Reference proteome</keyword>
<dbReference type="Proteomes" id="UP001566132">
    <property type="component" value="Unassembled WGS sequence"/>
</dbReference>